<keyword evidence="1" id="KW-0472">Membrane</keyword>
<dbReference type="OrthoDB" id="1164924at2"/>
<evidence type="ECO:0000313" key="2">
    <source>
        <dbReference type="EMBL" id="RZS92297.1"/>
    </source>
</evidence>
<dbReference type="RefSeq" id="WP_130287457.1">
    <property type="nucleotide sequence ID" value="NZ_SGXE01000004.1"/>
</dbReference>
<gene>
    <name evidence="2" type="ORF">EV197_2933</name>
</gene>
<protein>
    <submittedName>
        <fullName evidence="2">Uncharacterized protein</fullName>
    </submittedName>
</protein>
<feature type="transmembrane region" description="Helical" evidence="1">
    <location>
        <begin position="116"/>
        <end position="135"/>
    </location>
</feature>
<dbReference type="EMBL" id="SGXE01000004">
    <property type="protein sequence ID" value="RZS92297.1"/>
    <property type="molecule type" value="Genomic_DNA"/>
</dbReference>
<evidence type="ECO:0000313" key="3">
    <source>
        <dbReference type="Proteomes" id="UP000292262"/>
    </source>
</evidence>
<dbReference type="Proteomes" id="UP000292262">
    <property type="component" value="Unassembled WGS sequence"/>
</dbReference>
<reference evidence="2 3" key="1">
    <citation type="submission" date="2019-02" db="EMBL/GenBank/DDBJ databases">
        <title>Genomic Encyclopedia of Type Strains, Phase IV (KMG-IV): sequencing the most valuable type-strain genomes for metagenomic binning, comparative biology and taxonomic classification.</title>
        <authorList>
            <person name="Goeker M."/>
        </authorList>
    </citation>
    <scope>NUCLEOTIDE SEQUENCE [LARGE SCALE GENOMIC DNA]</scope>
    <source>
        <strain evidence="2 3">DSM 17196</strain>
    </source>
</reference>
<evidence type="ECO:0000256" key="1">
    <source>
        <dbReference type="SAM" id="Phobius"/>
    </source>
</evidence>
<keyword evidence="1" id="KW-1133">Transmembrane helix</keyword>
<comment type="caution">
    <text evidence="2">The sequence shown here is derived from an EMBL/GenBank/DDBJ whole genome shotgun (WGS) entry which is preliminary data.</text>
</comment>
<organism evidence="2 3">
    <name type="scientific">Aquimarina brevivitae</name>
    <dbReference type="NCBI Taxonomy" id="323412"/>
    <lineage>
        <taxon>Bacteria</taxon>
        <taxon>Pseudomonadati</taxon>
        <taxon>Bacteroidota</taxon>
        <taxon>Flavobacteriia</taxon>
        <taxon>Flavobacteriales</taxon>
        <taxon>Flavobacteriaceae</taxon>
        <taxon>Aquimarina</taxon>
    </lineage>
</organism>
<name>A0A4Q7NYH3_9FLAO</name>
<keyword evidence="3" id="KW-1185">Reference proteome</keyword>
<sequence length="136" mass="16403">MQHNKNIFQYSNIELVDLIKNTNDPDTLKQAKAVLNSRNLNSSQLTQLNIEYETYKRFQQKRKSAPLEPSEWIPLFFLPFFIPKPYWRKDDHFTASEIERFQKYGFEEKAKEAKRVRVLGIIFWCILVFIFVLFYT</sequence>
<keyword evidence="1" id="KW-0812">Transmembrane</keyword>
<accession>A0A4Q7NYH3</accession>
<proteinExistence type="predicted"/>
<dbReference type="AlphaFoldDB" id="A0A4Q7NYH3"/>